<proteinExistence type="predicted"/>
<protein>
    <submittedName>
        <fullName evidence="2">Uncharacterized protein</fullName>
    </submittedName>
</protein>
<dbReference type="STRING" id="947033.Lste_0411"/>
<name>A0A0W0ZPD9_9GAMM</name>
<evidence type="ECO:0000313" key="3">
    <source>
        <dbReference type="Proteomes" id="UP000054926"/>
    </source>
</evidence>
<dbReference type="Proteomes" id="UP000054926">
    <property type="component" value="Unassembled WGS sequence"/>
</dbReference>
<dbReference type="AlphaFoldDB" id="A0A0W0ZPD9"/>
<reference evidence="2 3" key="1">
    <citation type="submission" date="2015-11" db="EMBL/GenBank/DDBJ databases">
        <title>Genomic analysis of 38 Legionella species identifies large and diverse effector repertoires.</title>
        <authorList>
            <person name="Burstein D."/>
            <person name="Amaro F."/>
            <person name="Zusman T."/>
            <person name="Lifshitz Z."/>
            <person name="Cohen O."/>
            <person name="Gilbert J.A."/>
            <person name="Pupko T."/>
            <person name="Shuman H.A."/>
            <person name="Segal G."/>
        </authorList>
    </citation>
    <scope>NUCLEOTIDE SEQUENCE [LARGE SCALE GENOMIC DNA]</scope>
    <source>
        <strain evidence="2 3">IMVS3376</strain>
    </source>
</reference>
<evidence type="ECO:0000313" key="2">
    <source>
        <dbReference type="EMBL" id="KTD71087.1"/>
    </source>
</evidence>
<gene>
    <name evidence="2" type="ORF">Lste_0411</name>
</gene>
<dbReference type="OrthoDB" id="5634552at2"/>
<dbReference type="EMBL" id="LNYY01000005">
    <property type="protein sequence ID" value="KTD71087.1"/>
    <property type="molecule type" value="Genomic_DNA"/>
</dbReference>
<feature type="region of interest" description="Disordered" evidence="1">
    <location>
        <begin position="459"/>
        <end position="505"/>
    </location>
</feature>
<evidence type="ECO:0000256" key="1">
    <source>
        <dbReference type="SAM" id="MobiDB-lite"/>
    </source>
</evidence>
<dbReference type="RefSeq" id="WP_058509422.1">
    <property type="nucleotide sequence ID" value="NZ_DAIOMV010000003.1"/>
</dbReference>
<keyword evidence="3" id="KW-1185">Reference proteome</keyword>
<organism evidence="2 3">
    <name type="scientific">Legionella steelei</name>
    <dbReference type="NCBI Taxonomy" id="947033"/>
    <lineage>
        <taxon>Bacteria</taxon>
        <taxon>Pseudomonadati</taxon>
        <taxon>Pseudomonadota</taxon>
        <taxon>Gammaproteobacteria</taxon>
        <taxon>Legionellales</taxon>
        <taxon>Legionellaceae</taxon>
        <taxon>Legionella</taxon>
    </lineage>
</organism>
<comment type="caution">
    <text evidence="2">The sequence shown here is derived from an EMBL/GenBank/DDBJ whole genome shotgun (WGS) entry which is preliminary data.</text>
</comment>
<dbReference type="PATRIC" id="fig|947033.5.peg.439"/>
<sequence>MYEKLCEKFEKKIAQWNQGEILIQNLYVYPASQALSYGEARGYKKGIGEPESSIVERLTEHIYQLAVIANEFQQKNLANKKSGEEIITRILMPEFALYSERPLTTAEYNKLLDNLKERLKDFSNIHLLLSSIAVQTEDNRLLNTVCYVECRDKMDPKMTSVSKRWSSGADITYEKTLKPFEPFGIETEDVNLYKMNENESLHDIPSQRAFVLQGNTIYFIDKQRDLVLPLLDDVSDELKENLIRKFEEILNSDPGCSSEDAFNKGDDDLYNQTRLYENEKGKLMCALSGYLDQLATPENIDAASLVADYKDGLLISNLALFQVEIGDKRYWQGIEVCTEHPRLRLPTLAKQLVEGESEELLADRVDHLLTSNTTSAGANKVVPVAEQGKITQIDPSIRIKNTQGIIVNNTPAFGPQYYVVPGALEKVCHFSEQLMDKLKTHNARVIDKKIKAILGENPEQARVEKEASKPPPLPFFNHERMKQKADRLRSKRTDDTPPDDFQNKM</sequence>
<feature type="compositionally biased region" description="Basic and acidic residues" evidence="1">
    <location>
        <begin position="459"/>
        <end position="468"/>
    </location>
</feature>
<accession>A0A0W0ZPD9</accession>
<feature type="compositionally biased region" description="Basic and acidic residues" evidence="1">
    <location>
        <begin position="477"/>
        <end position="505"/>
    </location>
</feature>